<feature type="binding site" evidence="13">
    <location>
        <position position="94"/>
    </location>
    <ligand>
        <name>Zn(2+)</name>
        <dbReference type="ChEBI" id="CHEBI:29105"/>
    </ligand>
</feature>
<feature type="binding site" evidence="11">
    <location>
        <begin position="53"/>
        <end position="56"/>
    </location>
    <ligand>
        <name>substrate</name>
    </ligand>
</feature>
<dbReference type="EMBL" id="AAZDVE040000003">
    <property type="protein sequence ID" value="EMP9431537.1"/>
    <property type="molecule type" value="Genomic_DNA"/>
</dbReference>
<feature type="binding site" evidence="13">
    <location>
        <position position="136"/>
    </location>
    <ligand>
        <name>Mg(2+)</name>
        <dbReference type="ChEBI" id="CHEBI:18420"/>
    </ligand>
</feature>
<dbReference type="EC" id="3.1.3.-" evidence="9"/>
<dbReference type="PIRSF" id="PIRSF004682">
    <property type="entry name" value="GmhB"/>
    <property type="match status" value="1"/>
</dbReference>
<evidence type="ECO:0000256" key="1">
    <source>
        <dbReference type="ARBA" id="ARBA00004496"/>
    </source>
</evidence>
<feature type="binding site" evidence="11">
    <location>
        <begin position="11"/>
        <end position="13"/>
    </location>
    <ligand>
        <name>substrate</name>
    </ligand>
</feature>
<evidence type="ECO:0000256" key="13">
    <source>
        <dbReference type="PIRSR" id="PIRSR004682-4"/>
    </source>
</evidence>
<keyword evidence="3 13" id="KW-0479">Metal-binding</keyword>
<evidence type="ECO:0000256" key="2">
    <source>
        <dbReference type="ARBA" id="ARBA00022490"/>
    </source>
</evidence>
<dbReference type="InterPro" id="IPR036412">
    <property type="entry name" value="HAD-like_sf"/>
</dbReference>
<feature type="binding site" evidence="13">
    <location>
        <position position="13"/>
    </location>
    <ligand>
        <name>Mg(2+)</name>
        <dbReference type="ChEBI" id="CHEBI:18420"/>
    </ligand>
</feature>
<feature type="binding site" evidence="13">
    <location>
        <position position="109"/>
    </location>
    <ligand>
        <name>Zn(2+)</name>
        <dbReference type="ChEBI" id="CHEBI:29105"/>
    </ligand>
</feature>
<evidence type="ECO:0000256" key="10">
    <source>
        <dbReference type="PIRSR" id="PIRSR004682-1"/>
    </source>
</evidence>
<dbReference type="RefSeq" id="WP_163862830.1">
    <property type="nucleotide sequence ID" value="NZ_CP119540.1"/>
</dbReference>
<dbReference type="FunFam" id="3.40.50.1000:FF:000037">
    <property type="entry name" value="D,D-heptose 1,7-bisphosphate phosphatase"/>
    <property type="match status" value="1"/>
</dbReference>
<feature type="binding site" evidence="13">
    <location>
        <position position="11"/>
    </location>
    <ligand>
        <name>Mg(2+)</name>
        <dbReference type="ChEBI" id="CHEBI:18420"/>
    </ligand>
</feature>
<feature type="binding site" evidence="13">
    <location>
        <position position="107"/>
    </location>
    <ligand>
        <name>Zn(2+)</name>
        <dbReference type="ChEBI" id="CHEBI:29105"/>
    </ligand>
</feature>
<feature type="site" description="Stabilizes the phosphoryl group" evidence="12">
    <location>
        <position position="53"/>
    </location>
</feature>
<evidence type="ECO:0000256" key="12">
    <source>
        <dbReference type="PIRSR" id="PIRSR004682-3"/>
    </source>
</evidence>
<evidence type="ECO:0000256" key="3">
    <source>
        <dbReference type="ARBA" id="ARBA00022723"/>
    </source>
</evidence>
<keyword evidence="4 9" id="KW-0378">Hydrolase</keyword>
<evidence type="ECO:0000256" key="11">
    <source>
        <dbReference type="PIRSR" id="PIRSR004682-2"/>
    </source>
</evidence>
<evidence type="ECO:0000256" key="8">
    <source>
        <dbReference type="ARBA" id="ARBA00061616"/>
    </source>
</evidence>
<dbReference type="InterPro" id="IPR023214">
    <property type="entry name" value="HAD_sf"/>
</dbReference>
<dbReference type="NCBIfam" id="TIGR00213">
    <property type="entry name" value="GmhB_yaeD"/>
    <property type="match status" value="1"/>
</dbReference>
<feature type="site" description="Stabilizes the phosphoryl group" evidence="12">
    <location>
        <position position="111"/>
    </location>
</feature>
<comment type="subcellular location">
    <subcellularLocation>
        <location evidence="1 9">Cytoplasm</location>
    </subcellularLocation>
</comment>
<evidence type="ECO:0000256" key="5">
    <source>
        <dbReference type="ARBA" id="ARBA00022833"/>
    </source>
</evidence>
<dbReference type="NCBIfam" id="NF006506">
    <property type="entry name" value="PRK08942.1"/>
    <property type="match status" value="1"/>
</dbReference>
<dbReference type="InterPro" id="IPR006549">
    <property type="entry name" value="HAD-SF_hydro_IIIA"/>
</dbReference>
<comment type="cofactor">
    <cofactor evidence="13">
        <name>Zn(2+)</name>
        <dbReference type="ChEBI" id="CHEBI:29105"/>
    </cofactor>
</comment>
<dbReference type="AlphaFoldDB" id="A0AAI9HX37"/>
<feature type="active site" description="Proton donor" evidence="10">
    <location>
        <position position="13"/>
    </location>
</feature>
<name>A0AAI9HX37_PROST</name>
<dbReference type="GO" id="GO:0046872">
    <property type="term" value="F:metal ion binding"/>
    <property type="evidence" value="ECO:0007669"/>
    <property type="project" value="UniProtKB-KW"/>
</dbReference>
<reference evidence="14" key="1">
    <citation type="submission" date="2024-02" db="EMBL/GenBank/DDBJ databases">
        <authorList>
            <consortium name="Clinical and Environmental Microbiology Branch: Whole genome sequencing antimicrobial resistance pathogens in the healthcare setting"/>
        </authorList>
    </citation>
    <scope>NUCLEOTIDE SEQUENCE</scope>
    <source>
        <strain evidence="14">2020GO-00142</strain>
    </source>
</reference>
<dbReference type="NCBIfam" id="TIGR01656">
    <property type="entry name" value="Histidinol-ppas"/>
    <property type="match status" value="1"/>
</dbReference>
<feature type="binding site" evidence="11">
    <location>
        <begin position="19"/>
        <end position="22"/>
    </location>
    <ligand>
        <name>substrate</name>
    </ligand>
</feature>
<evidence type="ECO:0000256" key="9">
    <source>
        <dbReference type="PIRNR" id="PIRNR004682"/>
    </source>
</evidence>
<evidence type="ECO:0000256" key="7">
    <source>
        <dbReference type="ARBA" id="ARBA00031828"/>
    </source>
</evidence>
<sequence>MSKGIPAIFLDRDGTINIDHGYVHKIDDFHFIDGAIEAMAELKKMGYALVVVTNQSGIGRGIYSEDSFMQLTEWMDWSLADRGVDLDGIYFCPHHPDAKEAEYRQDCDCRKPKPGMLLDAQSFLNIDMASSIMVGDKLADMQAGKAAKVGTTILVRSGEEVTEEAISNADMVIDSIAELPQIVKNIKK</sequence>
<evidence type="ECO:0000313" key="14">
    <source>
        <dbReference type="EMBL" id="EMP9431537.1"/>
    </source>
</evidence>
<accession>A0AAI9HX37</accession>
<dbReference type="PANTHER" id="PTHR42891:SF1">
    <property type="entry name" value="D-GLYCERO-BETA-D-MANNO-HEPTOSE-1,7-BISPHOSPHATE 7-PHOSPHATASE"/>
    <property type="match status" value="1"/>
</dbReference>
<dbReference type="SUPFAM" id="SSF56784">
    <property type="entry name" value="HAD-like"/>
    <property type="match status" value="1"/>
</dbReference>
<evidence type="ECO:0000256" key="4">
    <source>
        <dbReference type="ARBA" id="ARBA00022801"/>
    </source>
</evidence>
<dbReference type="GO" id="GO:0016791">
    <property type="term" value="F:phosphatase activity"/>
    <property type="evidence" value="ECO:0007669"/>
    <property type="project" value="InterPro"/>
</dbReference>
<feature type="binding site" evidence="11">
    <location>
        <begin position="110"/>
        <end position="111"/>
    </location>
    <ligand>
        <name>substrate</name>
    </ligand>
</feature>
<feature type="binding site" evidence="13">
    <location>
        <position position="92"/>
    </location>
    <ligand>
        <name>Zn(2+)</name>
        <dbReference type="ChEBI" id="CHEBI:29105"/>
    </ligand>
</feature>
<keyword evidence="2 9" id="KW-0963">Cytoplasm</keyword>
<dbReference type="PANTHER" id="PTHR42891">
    <property type="entry name" value="D-GLYCERO-BETA-D-MANNO-HEPTOSE-1,7-BISPHOSPHATE 7-PHOSPHATASE"/>
    <property type="match status" value="1"/>
</dbReference>
<dbReference type="GO" id="GO:0005975">
    <property type="term" value="P:carbohydrate metabolic process"/>
    <property type="evidence" value="ECO:0007669"/>
    <property type="project" value="InterPro"/>
</dbReference>
<comment type="caution">
    <text evidence="14">The sequence shown here is derived from an EMBL/GenBank/DDBJ whole genome shotgun (WGS) entry which is preliminary data.</text>
</comment>
<comment type="cofactor">
    <cofactor evidence="13">
        <name>Mg(2+)</name>
        <dbReference type="ChEBI" id="CHEBI:18420"/>
    </cofactor>
</comment>
<dbReference type="NCBIfam" id="TIGR01662">
    <property type="entry name" value="HAD-SF-IIIA"/>
    <property type="match status" value="1"/>
</dbReference>
<protein>
    <recommendedName>
        <fullName evidence="7 9">D,D-heptose 1,7-bisphosphate phosphatase</fullName>
        <ecNumber evidence="9">3.1.3.-</ecNumber>
    </recommendedName>
</protein>
<gene>
    <name evidence="14" type="primary">gmhB</name>
    <name evidence="14" type="ORF">JRA39_000543</name>
</gene>
<keyword evidence="5 13" id="KW-0862">Zinc</keyword>
<feature type="binding site" evidence="13">
    <location>
        <position position="137"/>
    </location>
    <ligand>
        <name>Mg(2+)</name>
        <dbReference type="ChEBI" id="CHEBI:18420"/>
    </ligand>
</feature>
<feature type="binding site" evidence="11">
    <location>
        <position position="137"/>
    </location>
    <ligand>
        <name>substrate</name>
    </ligand>
</feature>
<dbReference type="CDD" id="cd07503">
    <property type="entry name" value="HAD_HisB-N"/>
    <property type="match status" value="1"/>
</dbReference>
<evidence type="ECO:0000256" key="6">
    <source>
        <dbReference type="ARBA" id="ARBA00023277"/>
    </source>
</evidence>
<dbReference type="InterPro" id="IPR006543">
    <property type="entry name" value="Histidinol-phos"/>
</dbReference>
<proteinExistence type="inferred from homology"/>
<keyword evidence="6 9" id="KW-0119">Carbohydrate metabolism</keyword>
<dbReference type="Pfam" id="PF13242">
    <property type="entry name" value="Hydrolase_like"/>
    <property type="match status" value="1"/>
</dbReference>
<dbReference type="Gene3D" id="3.40.50.1000">
    <property type="entry name" value="HAD superfamily/HAD-like"/>
    <property type="match status" value="1"/>
</dbReference>
<dbReference type="GO" id="GO:0005737">
    <property type="term" value="C:cytoplasm"/>
    <property type="evidence" value="ECO:0007669"/>
    <property type="project" value="UniProtKB-SubCell"/>
</dbReference>
<dbReference type="InterPro" id="IPR004446">
    <property type="entry name" value="Heptose_bisP_phosphatase"/>
</dbReference>
<feature type="active site" description="Nucleophile" evidence="10">
    <location>
        <position position="11"/>
    </location>
</feature>
<keyword evidence="13" id="KW-0460">Magnesium</keyword>
<feature type="site" description="Contributes to substrate recognition" evidence="12">
    <location>
        <position position="110"/>
    </location>
</feature>
<organism evidence="14">
    <name type="scientific">Providencia stuartii</name>
    <dbReference type="NCBI Taxonomy" id="588"/>
    <lineage>
        <taxon>Bacteria</taxon>
        <taxon>Pseudomonadati</taxon>
        <taxon>Pseudomonadota</taxon>
        <taxon>Gammaproteobacteria</taxon>
        <taxon>Enterobacterales</taxon>
        <taxon>Morganellaceae</taxon>
        <taxon>Providencia</taxon>
    </lineage>
</organism>
<comment type="similarity">
    <text evidence="8 9">Belongs to the gmhB family.</text>
</comment>